<dbReference type="HOGENOM" id="CLU_009600_0_4_5"/>
<dbReference type="GO" id="GO:0003824">
    <property type="term" value="F:catalytic activity"/>
    <property type="evidence" value="ECO:0007669"/>
    <property type="project" value="InterPro"/>
</dbReference>
<dbReference type="PROSITE" id="PS00571">
    <property type="entry name" value="AMIDASES"/>
    <property type="match status" value="1"/>
</dbReference>
<dbReference type="Gene3D" id="3.90.1300.10">
    <property type="entry name" value="Amidase signature (AS) domain"/>
    <property type="match status" value="1"/>
</dbReference>
<name>F1ZBJ9_9SPHN</name>
<dbReference type="STRING" id="983920.Y88_3246"/>
<reference evidence="2 3" key="1">
    <citation type="journal article" date="2012" name="J. Bacteriol.">
        <title>Draft Genome Sequence of Novosphingobium nitrogenifigens Y88T.</title>
        <authorList>
            <person name="Strabala T.J."/>
            <person name="Macdonald L."/>
            <person name="Liu V."/>
            <person name="Smit A.M."/>
        </authorList>
    </citation>
    <scope>NUCLEOTIDE SEQUENCE [LARGE SCALE GENOMIC DNA]</scope>
    <source>
        <strain evidence="2 3">DSM 19370</strain>
    </source>
</reference>
<dbReference type="PANTHER" id="PTHR11895">
    <property type="entry name" value="TRANSAMIDASE"/>
    <property type="match status" value="1"/>
</dbReference>
<sequence length="529" mass="55674">MGGLLPLRGRDVVIPGMTSRFSIAALAGTLVRRRETSDGPSGPLTAWSARDLVAAIATRRISAVEVMEAFLDRIDALNPTVNAIIGLQDRGAMVRAAEASDRVVGAGIPLGALHGLPHAVKDLEPVAGLPFTMGSPIFAHDIAGHDSLPVERLRRAGVTFIGKTNTPEFGLGSHTVNPIWGATRNPYDLSRSAGGSSGGAAVALALDMVPLADGSDYGGSLRNPAAWNNVYGFRTGMGCIPADTNDDWLPSPGVVGPMARNVGDLALMLSVMAGRDIRAPLSEACDTAALRMVEPASLRGKRIGWSGDFGGAVPFDPGVLDTCRQALDRFAAMGADIVEVVPDFPVEEAWRAFVGLRHWINGSGMIDLYRDPAKRAGLKPEAIWEIEGGMALSAYDVSALSAVRTRWSRAVASVFRRCDLWIVPSAQVFPFPIEQDWPRHVGGVTMTSYHEWMKVACLVTLAGCPALAVPAGFNDGGLPMGVQIVAPVHGEAACLAAAAAYEEVAGDVLSRRPVLNRDSVQNPGGGVTP</sequence>
<dbReference type="eggNOG" id="COG0154">
    <property type="taxonomic scope" value="Bacteria"/>
</dbReference>
<dbReference type="SUPFAM" id="SSF75304">
    <property type="entry name" value="Amidase signature (AS) enzymes"/>
    <property type="match status" value="1"/>
</dbReference>
<dbReference type="InterPro" id="IPR023631">
    <property type="entry name" value="Amidase_dom"/>
</dbReference>
<proteinExistence type="predicted"/>
<dbReference type="InterPro" id="IPR020556">
    <property type="entry name" value="Amidase_CS"/>
</dbReference>
<comment type="caution">
    <text evidence="2">The sequence shown here is derived from an EMBL/GenBank/DDBJ whole genome shotgun (WGS) entry which is preliminary data.</text>
</comment>
<accession>F1ZBJ9</accession>
<dbReference type="Pfam" id="PF01425">
    <property type="entry name" value="Amidase"/>
    <property type="match status" value="1"/>
</dbReference>
<dbReference type="PANTHER" id="PTHR11895:SF76">
    <property type="entry name" value="INDOLEACETAMIDE HYDROLASE"/>
    <property type="match status" value="1"/>
</dbReference>
<dbReference type="InterPro" id="IPR000120">
    <property type="entry name" value="Amidase"/>
</dbReference>
<organism evidence="2 3">
    <name type="scientific">Novosphingobium nitrogenifigens DSM 19370</name>
    <dbReference type="NCBI Taxonomy" id="983920"/>
    <lineage>
        <taxon>Bacteria</taxon>
        <taxon>Pseudomonadati</taxon>
        <taxon>Pseudomonadota</taxon>
        <taxon>Alphaproteobacteria</taxon>
        <taxon>Sphingomonadales</taxon>
        <taxon>Sphingomonadaceae</taxon>
        <taxon>Novosphingobium</taxon>
    </lineage>
</organism>
<keyword evidence="3" id="KW-1185">Reference proteome</keyword>
<dbReference type="InterPro" id="IPR036928">
    <property type="entry name" value="AS_sf"/>
</dbReference>
<gene>
    <name evidence="2" type="ORF">Y88_3246</name>
</gene>
<protein>
    <submittedName>
        <fullName evidence="2">Amidase</fullName>
    </submittedName>
</protein>
<dbReference type="NCBIfam" id="NF005686">
    <property type="entry name" value="PRK07486.1"/>
    <property type="match status" value="1"/>
</dbReference>
<evidence type="ECO:0000313" key="3">
    <source>
        <dbReference type="Proteomes" id="UP000004728"/>
    </source>
</evidence>
<dbReference type="EMBL" id="AEWJ01000051">
    <property type="protein sequence ID" value="EGD57916.1"/>
    <property type="molecule type" value="Genomic_DNA"/>
</dbReference>
<evidence type="ECO:0000313" key="2">
    <source>
        <dbReference type="EMBL" id="EGD57916.1"/>
    </source>
</evidence>
<dbReference type="AlphaFoldDB" id="F1ZBJ9"/>
<dbReference type="Proteomes" id="UP000004728">
    <property type="component" value="Unassembled WGS sequence"/>
</dbReference>
<dbReference type="InParanoid" id="F1ZBJ9"/>
<feature type="domain" description="Amidase" evidence="1">
    <location>
        <begin position="65"/>
        <end position="495"/>
    </location>
</feature>
<evidence type="ECO:0000259" key="1">
    <source>
        <dbReference type="Pfam" id="PF01425"/>
    </source>
</evidence>